<proteinExistence type="predicted"/>
<sequence>MRPGNCRMTRSSGRPDDAMLTLSNGLLRVSVKSVCSFEARFPDATPRMALACLEAADAPRRQFEPHNPRPTDRPEDAIHLYEAAVAEAYL</sequence>
<dbReference type="Proteomes" id="UP000784294">
    <property type="component" value="Unassembled WGS sequence"/>
</dbReference>
<keyword evidence="2" id="KW-1185">Reference proteome</keyword>
<accession>A0A448XGG3</accession>
<dbReference type="AlphaFoldDB" id="A0A448XGG3"/>
<protein>
    <submittedName>
        <fullName evidence="1">Uncharacterized protein</fullName>
    </submittedName>
</protein>
<gene>
    <name evidence="1" type="ORF">PXEA_LOCUS29398</name>
</gene>
<evidence type="ECO:0000313" key="2">
    <source>
        <dbReference type="Proteomes" id="UP000784294"/>
    </source>
</evidence>
<organism evidence="1 2">
    <name type="scientific">Protopolystoma xenopodis</name>
    <dbReference type="NCBI Taxonomy" id="117903"/>
    <lineage>
        <taxon>Eukaryota</taxon>
        <taxon>Metazoa</taxon>
        <taxon>Spiralia</taxon>
        <taxon>Lophotrochozoa</taxon>
        <taxon>Platyhelminthes</taxon>
        <taxon>Monogenea</taxon>
        <taxon>Polyopisthocotylea</taxon>
        <taxon>Polystomatidea</taxon>
        <taxon>Polystomatidae</taxon>
        <taxon>Protopolystoma</taxon>
    </lineage>
</organism>
<name>A0A448XGG3_9PLAT</name>
<dbReference type="EMBL" id="CAAALY010251089">
    <property type="protein sequence ID" value="VEL35958.1"/>
    <property type="molecule type" value="Genomic_DNA"/>
</dbReference>
<comment type="caution">
    <text evidence="1">The sequence shown here is derived from an EMBL/GenBank/DDBJ whole genome shotgun (WGS) entry which is preliminary data.</text>
</comment>
<evidence type="ECO:0000313" key="1">
    <source>
        <dbReference type="EMBL" id="VEL35958.1"/>
    </source>
</evidence>
<reference evidence="1" key="1">
    <citation type="submission" date="2018-11" db="EMBL/GenBank/DDBJ databases">
        <authorList>
            <consortium name="Pathogen Informatics"/>
        </authorList>
    </citation>
    <scope>NUCLEOTIDE SEQUENCE</scope>
</reference>